<evidence type="ECO:0000313" key="3">
    <source>
        <dbReference type="Proteomes" id="UP000294480"/>
    </source>
</evidence>
<reference evidence="2 3" key="1">
    <citation type="submission" date="2019-03" db="EMBL/GenBank/DDBJ databases">
        <title>Genomic Encyclopedia of Type Strains, Phase IV (KMG-IV): sequencing the most valuable type-strain genomes for metagenomic binning, comparative biology and taxonomic classification.</title>
        <authorList>
            <person name="Goeker M."/>
        </authorList>
    </citation>
    <scope>NUCLEOTIDE SEQUENCE [LARGE SCALE GENOMIC DNA]</scope>
    <source>
        <strain evidence="2 3">DSM 102852</strain>
    </source>
</reference>
<feature type="signal peptide" evidence="1">
    <location>
        <begin position="1"/>
        <end position="26"/>
    </location>
</feature>
<organism evidence="2 3">
    <name type="scientific">Hydromonas duriensis</name>
    <dbReference type="NCBI Taxonomy" id="1527608"/>
    <lineage>
        <taxon>Bacteria</taxon>
        <taxon>Pseudomonadati</taxon>
        <taxon>Pseudomonadota</taxon>
        <taxon>Betaproteobacteria</taxon>
        <taxon>Burkholderiales</taxon>
        <taxon>Burkholderiaceae</taxon>
        <taxon>Hydromonas</taxon>
    </lineage>
</organism>
<sequence length="371" mass="41314">MRTRLNSLWLRCLMMLLVVFATPTMAQTIANGVQKAKDLTCQGKFVNPITDICWSCVLPIKIGGGYTLMAMGQEDYDSMGSDKKMLCACSNPTRVGVQLSFWEPTHLIETVRHPFCMVSLGGLNWGKTFNDKVSSNDSLAKWFGGSHKEDNTKASMGGGSTASFYQAHWYKNPVIYWLQVILGDDYCLDKGTMDIGWMTELDPTWKSPELAMLQAPDAALFANPIAQAVCAADCIKANMGFPSEKLFWCAGCHGSVYPFTGFISNQVSPVQAAKLMVARIQTKMHRDFVAHTATGKAGLCGFRLQPLMDKRQYKMAMTYPIPARKTNGKCCEPIGRTTLVRDIGKSFPYKGQDFAYQIFRKRDCCAAYKYN</sequence>
<gene>
    <name evidence="2" type="ORF">DFR44_12316</name>
</gene>
<protein>
    <submittedName>
        <fullName evidence="2">Conjugal transfer pilus assembly protein TraU</fullName>
    </submittedName>
</protein>
<dbReference type="AlphaFoldDB" id="A0A4R6Y1J1"/>
<keyword evidence="1" id="KW-0732">Signal</keyword>
<evidence type="ECO:0000256" key="1">
    <source>
        <dbReference type="SAM" id="SignalP"/>
    </source>
</evidence>
<dbReference type="Pfam" id="PF06834">
    <property type="entry name" value="TraU"/>
    <property type="match status" value="1"/>
</dbReference>
<dbReference type="InterPro" id="IPR009649">
    <property type="entry name" value="TraU"/>
</dbReference>
<accession>A0A4R6Y1J1</accession>
<comment type="caution">
    <text evidence="2">The sequence shown here is derived from an EMBL/GenBank/DDBJ whole genome shotgun (WGS) entry which is preliminary data.</text>
</comment>
<evidence type="ECO:0000313" key="2">
    <source>
        <dbReference type="EMBL" id="TDR30292.1"/>
    </source>
</evidence>
<name>A0A4R6Y1J1_9BURK</name>
<dbReference type="Proteomes" id="UP000294480">
    <property type="component" value="Unassembled WGS sequence"/>
</dbReference>
<keyword evidence="3" id="KW-1185">Reference proteome</keyword>
<proteinExistence type="predicted"/>
<feature type="chain" id="PRO_5020588582" evidence="1">
    <location>
        <begin position="27"/>
        <end position="371"/>
    </location>
</feature>
<dbReference type="EMBL" id="SNZE01000023">
    <property type="protein sequence ID" value="TDR30292.1"/>
    <property type="molecule type" value="Genomic_DNA"/>
</dbReference>
<dbReference type="RefSeq" id="WP_211336928.1">
    <property type="nucleotide sequence ID" value="NZ_SNZE01000023.1"/>
</dbReference>